<evidence type="ECO:0000313" key="1">
    <source>
        <dbReference type="EMBL" id="KAJ1210467.1"/>
    </source>
</evidence>
<dbReference type="Proteomes" id="UP001066276">
    <property type="component" value="Chromosome 1_2"/>
</dbReference>
<dbReference type="EMBL" id="JANPWB010000002">
    <property type="protein sequence ID" value="KAJ1210467.1"/>
    <property type="molecule type" value="Genomic_DNA"/>
</dbReference>
<proteinExistence type="predicted"/>
<reference evidence="1" key="1">
    <citation type="journal article" date="2022" name="bioRxiv">
        <title>Sequencing and chromosome-scale assembly of the giantPleurodeles waltlgenome.</title>
        <authorList>
            <person name="Brown T."/>
            <person name="Elewa A."/>
            <person name="Iarovenko S."/>
            <person name="Subramanian E."/>
            <person name="Araus A.J."/>
            <person name="Petzold A."/>
            <person name="Susuki M."/>
            <person name="Suzuki K.-i.T."/>
            <person name="Hayashi T."/>
            <person name="Toyoda A."/>
            <person name="Oliveira C."/>
            <person name="Osipova E."/>
            <person name="Leigh N.D."/>
            <person name="Simon A."/>
            <person name="Yun M.H."/>
        </authorList>
    </citation>
    <scope>NUCLEOTIDE SEQUENCE</scope>
    <source>
        <strain evidence="1">20211129_DDA</strain>
        <tissue evidence="1">Liver</tissue>
    </source>
</reference>
<organism evidence="1 2">
    <name type="scientific">Pleurodeles waltl</name>
    <name type="common">Iberian ribbed newt</name>
    <dbReference type="NCBI Taxonomy" id="8319"/>
    <lineage>
        <taxon>Eukaryota</taxon>
        <taxon>Metazoa</taxon>
        <taxon>Chordata</taxon>
        <taxon>Craniata</taxon>
        <taxon>Vertebrata</taxon>
        <taxon>Euteleostomi</taxon>
        <taxon>Amphibia</taxon>
        <taxon>Batrachia</taxon>
        <taxon>Caudata</taxon>
        <taxon>Salamandroidea</taxon>
        <taxon>Salamandridae</taxon>
        <taxon>Pleurodelinae</taxon>
        <taxon>Pleurodeles</taxon>
    </lineage>
</organism>
<gene>
    <name evidence="1" type="ORF">NDU88_005831</name>
</gene>
<keyword evidence="2" id="KW-1185">Reference proteome</keyword>
<protein>
    <submittedName>
        <fullName evidence="1">Uncharacterized protein</fullName>
    </submittedName>
</protein>
<evidence type="ECO:0000313" key="2">
    <source>
        <dbReference type="Proteomes" id="UP001066276"/>
    </source>
</evidence>
<accession>A0AAV7WCX7</accession>
<dbReference type="AlphaFoldDB" id="A0AAV7WCX7"/>
<comment type="caution">
    <text evidence="1">The sequence shown here is derived from an EMBL/GenBank/DDBJ whole genome shotgun (WGS) entry which is preliminary data.</text>
</comment>
<name>A0AAV7WCX7_PLEWA</name>
<sequence>MCEGSSPTRTDGGLGWAAGWACATLELRRSRRAASHVHLRWKAGRVSTSRVTDQAVVCGAVLEPDDHGKTSAGRGRRLSPSKAMYKYVVERHITVLKGVEGVRKVIAYVCGVAMTNDLLLKLIGNIPKK</sequence>